<dbReference type="AlphaFoldDB" id="A0A1T2IQ80"/>
<sequence length="143" mass="16025">MRHKYILIIFFVKARDLRPLFLFSVIPFQDKTAILLAVSPISAKKTIVLFSDGLIATNHALEAIATSNGYALSVSAIMCAGMSANEQITIMISLRLFNSLTPALYKLIQCRSFFPQTRWVKCEQSSHLVKGKSTRFKCVPMHS</sequence>
<name>A0A1T2IQ80_SOVGS</name>
<proteinExistence type="predicted"/>
<protein>
    <submittedName>
        <fullName evidence="1">Uncharacterized protein</fullName>
    </submittedName>
</protein>
<accession>A0A1T2IQ80</accession>
<organism evidence="1 2">
    <name type="scientific">Solemya velum gill symbiont</name>
    <dbReference type="NCBI Taxonomy" id="2340"/>
    <lineage>
        <taxon>Bacteria</taxon>
        <taxon>Pseudomonadati</taxon>
        <taxon>Pseudomonadota</taxon>
        <taxon>Gammaproteobacteria</taxon>
        <taxon>sulfur-oxidizing symbionts</taxon>
    </lineage>
</organism>
<dbReference type="Proteomes" id="UP000190962">
    <property type="component" value="Unassembled WGS sequence"/>
</dbReference>
<gene>
    <name evidence="1" type="ORF">BOV88_13440</name>
</gene>
<evidence type="ECO:0000313" key="1">
    <source>
        <dbReference type="EMBL" id="OOY33783.1"/>
    </source>
</evidence>
<dbReference type="EMBL" id="MPNX01000044">
    <property type="protein sequence ID" value="OOY33783.1"/>
    <property type="molecule type" value="Genomic_DNA"/>
</dbReference>
<evidence type="ECO:0000313" key="2">
    <source>
        <dbReference type="Proteomes" id="UP000190962"/>
    </source>
</evidence>
<reference evidence="1 2" key="1">
    <citation type="submission" date="2016-11" db="EMBL/GenBank/DDBJ databases">
        <title>Mixed transmission modes and dynamic genome evolution in an obligate animal-bacterial symbiosis.</title>
        <authorList>
            <person name="Russell S.L."/>
            <person name="Corbett-Detig R.B."/>
            <person name="Cavanaugh C.M."/>
        </authorList>
    </citation>
    <scope>NUCLEOTIDE SEQUENCE [LARGE SCALE GENOMIC DNA]</scope>
    <source>
        <strain evidence="1">MA-KB16</strain>
    </source>
</reference>
<comment type="caution">
    <text evidence="1">The sequence shown here is derived from an EMBL/GenBank/DDBJ whole genome shotgun (WGS) entry which is preliminary data.</text>
</comment>